<dbReference type="InterPro" id="IPR016143">
    <property type="entry name" value="Citrate_synth-like_sm_a-sub"/>
</dbReference>
<dbReference type="Proteomes" id="UP000628775">
    <property type="component" value="Unassembled WGS sequence"/>
</dbReference>
<comment type="similarity">
    <text evidence="2 5">Belongs to the citrate synthase family.</text>
</comment>
<dbReference type="UniPathway" id="UPA00223"/>
<keyword evidence="7" id="KW-1185">Reference proteome</keyword>
<dbReference type="EMBL" id="BMIR01000003">
    <property type="protein sequence ID" value="GGE34354.1"/>
    <property type="molecule type" value="Genomic_DNA"/>
</dbReference>
<dbReference type="AlphaFoldDB" id="A0A8J2YFS2"/>
<name>A0A8J2YFS2_9BACL</name>
<dbReference type="GO" id="GO:0036440">
    <property type="term" value="F:citrate synthase activity"/>
    <property type="evidence" value="ECO:0007669"/>
    <property type="project" value="UniProtKB-EC"/>
</dbReference>
<dbReference type="Gene3D" id="1.10.230.10">
    <property type="entry name" value="Cytochrome P450-Terp, domain 2"/>
    <property type="match status" value="1"/>
</dbReference>
<comment type="pathway">
    <text evidence="1">Carbohydrate metabolism; tricarboxylic acid cycle; isocitrate from oxaloacetate: step 1/2.</text>
</comment>
<dbReference type="InterPro" id="IPR002020">
    <property type="entry name" value="Citrate_synthase"/>
</dbReference>
<dbReference type="PANTHER" id="PTHR42871:SF1">
    <property type="entry name" value="CITRATE SYNTHASE"/>
    <property type="match status" value="1"/>
</dbReference>
<dbReference type="InterPro" id="IPR036969">
    <property type="entry name" value="Citrate_synthase_sf"/>
</dbReference>
<evidence type="ECO:0000313" key="7">
    <source>
        <dbReference type="Proteomes" id="UP000628775"/>
    </source>
</evidence>
<dbReference type="GO" id="GO:0006099">
    <property type="term" value="P:tricarboxylic acid cycle"/>
    <property type="evidence" value="ECO:0007669"/>
    <property type="project" value="UniProtKB-UniPathway"/>
</dbReference>
<protein>
    <recommendedName>
        <fullName evidence="3">citrate synthase (unknown stereospecificity)</fullName>
        <ecNumber evidence="3">2.3.3.16</ecNumber>
    </recommendedName>
</protein>
<dbReference type="InterPro" id="IPR019810">
    <property type="entry name" value="Citrate_synthase_AS"/>
</dbReference>
<sequence length="116" mass="13316">MGFGHRVYRTRDPRAIVLKEVALSLARGDDWLELAIELEKQAIRLLKEYKPDRSLKTNVEFFAAAVFKSLDLPSDLYTATFATSRLMGWSAHAIEQAQHNRIIRPSSRYVGPEIRE</sequence>
<reference evidence="6" key="2">
    <citation type="submission" date="2020-09" db="EMBL/GenBank/DDBJ databases">
        <authorList>
            <person name="Sun Q."/>
            <person name="Zhou Y."/>
        </authorList>
    </citation>
    <scope>NUCLEOTIDE SEQUENCE</scope>
    <source>
        <strain evidence="6">CGMCC 1.15371</strain>
    </source>
</reference>
<dbReference type="PROSITE" id="PS00480">
    <property type="entry name" value="CITRATE_SYNTHASE"/>
    <property type="match status" value="1"/>
</dbReference>
<proteinExistence type="inferred from homology"/>
<evidence type="ECO:0000256" key="2">
    <source>
        <dbReference type="ARBA" id="ARBA00010566"/>
    </source>
</evidence>
<accession>A0A8J2YFS2</accession>
<evidence type="ECO:0000256" key="5">
    <source>
        <dbReference type="RuleBase" id="RU003406"/>
    </source>
</evidence>
<gene>
    <name evidence="6" type="ORF">GCM10011391_11310</name>
</gene>
<evidence type="ECO:0000313" key="6">
    <source>
        <dbReference type="EMBL" id="GGE34354.1"/>
    </source>
</evidence>
<evidence type="ECO:0000256" key="4">
    <source>
        <dbReference type="ARBA" id="ARBA00022679"/>
    </source>
</evidence>
<comment type="caution">
    <text evidence="6">The sequence shown here is derived from an EMBL/GenBank/DDBJ whole genome shotgun (WGS) entry which is preliminary data.</text>
</comment>
<reference evidence="6" key="1">
    <citation type="journal article" date="2014" name="Int. J. Syst. Evol. Microbiol.">
        <title>Complete genome sequence of Corynebacterium casei LMG S-19264T (=DSM 44701T), isolated from a smear-ripened cheese.</title>
        <authorList>
            <consortium name="US DOE Joint Genome Institute (JGI-PGF)"/>
            <person name="Walter F."/>
            <person name="Albersmeier A."/>
            <person name="Kalinowski J."/>
            <person name="Ruckert C."/>
        </authorList>
    </citation>
    <scope>NUCLEOTIDE SEQUENCE</scope>
    <source>
        <strain evidence="6">CGMCC 1.15371</strain>
    </source>
</reference>
<evidence type="ECO:0000256" key="3">
    <source>
        <dbReference type="ARBA" id="ARBA00012972"/>
    </source>
</evidence>
<dbReference type="RefSeq" id="WP_229672351.1">
    <property type="nucleotide sequence ID" value="NZ_BMIR01000003.1"/>
</dbReference>
<keyword evidence="4 5" id="KW-0808">Transferase</keyword>
<organism evidence="6 7">
    <name type="scientific">Pullulanibacillus camelliae</name>
    <dbReference type="NCBI Taxonomy" id="1707096"/>
    <lineage>
        <taxon>Bacteria</taxon>
        <taxon>Bacillati</taxon>
        <taxon>Bacillota</taxon>
        <taxon>Bacilli</taxon>
        <taxon>Bacillales</taxon>
        <taxon>Sporolactobacillaceae</taxon>
        <taxon>Pullulanibacillus</taxon>
    </lineage>
</organism>
<dbReference type="Pfam" id="PF00285">
    <property type="entry name" value="Citrate_synt"/>
    <property type="match status" value="1"/>
</dbReference>
<dbReference type="EC" id="2.3.3.16" evidence="3"/>
<evidence type="ECO:0000256" key="1">
    <source>
        <dbReference type="ARBA" id="ARBA00004751"/>
    </source>
</evidence>
<dbReference type="SUPFAM" id="SSF48256">
    <property type="entry name" value="Citrate synthase"/>
    <property type="match status" value="1"/>
</dbReference>
<dbReference type="PANTHER" id="PTHR42871">
    <property type="entry name" value="CITRATE SYNTHASE"/>
    <property type="match status" value="1"/>
</dbReference>